<sequence>MIYPARFSEKLITEYVTSSRLVTPKPCYLFSSLVAPHVFSVDCQARLRNGEMVTSDILLNLKTQYEQPSYDCHPPIYFNRGLYVELVGEILEVLDDCGDTSDISNWSENDDGLAPVDNQVYVKEGSHSMALGVDASLVGGIAAYWVNSISLGDLSQYQNDWGYLWFYLPTLDHFDTGAVCLRYYLGSGATDYIRFSWAKGDLSVGWNLLKCDFDNPESSGGTVDWSAIDYQNIRIIEKTGNTDDFTLYVDSIMLVRPFPGATDGITEGVTVQYLIE</sequence>
<organism evidence="1">
    <name type="scientific">viral metagenome</name>
    <dbReference type="NCBI Taxonomy" id="1070528"/>
    <lineage>
        <taxon>unclassified sequences</taxon>
        <taxon>metagenomes</taxon>
        <taxon>organismal metagenomes</taxon>
    </lineage>
</organism>
<dbReference type="AlphaFoldDB" id="A0A6H1ZNN4"/>
<evidence type="ECO:0000313" key="4">
    <source>
        <dbReference type="EMBL" id="QJB03384.1"/>
    </source>
</evidence>
<proteinExistence type="predicted"/>
<evidence type="ECO:0000313" key="3">
    <source>
        <dbReference type="EMBL" id="QJA99503.1"/>
    </source>
</evidence>
<gene>
    <name evidence="3" type="ORF">MM171A00981_0004</name>
    <name evidence="4" type="ORF">MM171B00756_0004</name>
    <name evidence="2" type="ORF">MM415B03312_0009</name>
    <name evidence="1" type="ORF">TM448A01226_0004</name>
</gene>
<dbReference type="EMBL" id="MT143843">
    <property type="protein sequence ID" value="QJB03384.1"/>
    <property type="molecule type" value="Genomic_DNA"/>
</dbReference>
<name>A0A6H1ZNN4_9ZZZZ</name>
<protein>
    <submittedName>
        <fullName evidence="1">Uncharacterized protein</fullName>
    </submittedName>
</protein>
<evidence type="ECO:0000313" key="2">
    <source>
        <dbReference type="EMBL" id="QJA91628.1"/>
    </source>
</evidence>
<accession>A0A6H1ZNN4</accession>
<reference evidence="1" key="1">
    <citation type="submission" date="2020-03" db="EMBL/GenBank/DDBJ databases">
        <title>The deep terrestrial virosphere.</title>
        <authorList>
            <person name="Holmfeldt K."/>
            <person name="Nilsson E."/>
            <person name="Simone D."/>
            <person name="Lopez-Fernandez M."/>
            <person name="Wu X."/>
            <person name="de Brujin I."/>
            <person name="Lundin D."/>
            <person name="Andersson A."/>
            <person name="Bertilsson S."/>
            <person name="Dopson M."/>
        </authorList>
    </citation>
    <scope>NUCLEOTIDE SEQUENCE</scope>
    <source>
        <strain evidence="3">MM171A00981</strain>
        <strain evidence="4">MM171B00756</strain>
        <strain evidence="2">MM415B03312</strain>
        <strain evidence="1">TM448A01226</strain>
    </source>
</reference>
<dbReference type="EMBL" id="MT143654">
    <property type="protein sequence ID" value="QJA99503.1"/>
    <property type="molecule type" value="Genomic_DNA"/>
</dbReference>
<dbReference type="EMBL" id="MT143001">
    <property type="protein sequence ID" value="QJA91628.1"/>
    <property type="molecule type" value="Genomic_DNA"/>
</dbReference>
<evidence type="ECO:0000313" key="1">
    <source>
        <dbReference type="EMBL" id="QJA49089.1"/>
    </source>
</evidence>
<dbReference type="EMBL" id="MT144117">
    <property type="protein sequence ID" value="QJA49089.1"/>
    <property type="molecule type" value="Genomic_DNA"/>
</dbReference>